<accession>A0A919GAE8</accession>
<comment type="caution">
    <text evidence="2">The sequence shown here is derived from an EMBL/GenBank/DDBJ whole genome shotgun (WGS) entry which is preliminary data.</text>
</comment>
<dbReference type="AlphaFoldDB" id="A0A919GAE8"/>
<feature type="compositionally biased region" description="Basic and acidic residues" evidence="1">
    <location>
        <begin position="1"/>
        <end position="10"/>
    </location>
</feature>
<reference evidence="2" key="1">
    <citation type="journal article" date="2014" name="Int. J. Syst. Evol. Microbiol.">
        <title>Complete genome sequence of Corynebacterium casei LMG S-19264T (=DSM 44701T), isolated from a smear-ripened cheese.</title>
        <authorList>
            <consortium name="US DOE Joint Genome Institute (JGI-PGF)"/>
            <person name="Walter F."/>
            <person name="Albersmeier A."/>
            <person name="Kalinowski J."/>
            <person name="Ruckert C."/>
        </authorList>
    </citation>
    <scope>NUCLEOTIDE SEQUENCE</scope>
    <source>
        <strain evidence="2">JCM 4646</strain>
    </source>
</reference>
<dbReference type="Proteomes" id="UP000617734">
    <property type="component" value="Unassembled WGS sequence"/>
</dbReference>
<evidence type="ECO:0000313" key="2">
    <source>
        <dbReference type="EMBL" id="GHH80401.1"/>
    </source>
</evidence>
<gene>
    <name evidence="2" type="ORF">GCM10018781_60550</name>
</gene>
<evidence type="ECO:0000256" key="1">
    <source>
        <dbReference type="SAM" id="MobiDB-lite"/>
    </source>
</evidence>
<dbReference type="RefSeq" id="WP_190214088.1">
    <property type="nucleotide sequence ID" value="NZ_BNBO01000046.1"/>
</dbReference>
<feature type="region of interest" description="Disordered" evidence="1">
    <location>
        <begin position="1"/>
        <end position="21"/>
    </location>
</feature>
<name>A0A919GAE8_9ACTN</name>
<organism evidence="2 3">
    <name type="scientific">Kitasatospora indigofera</name>
    <dbReference type="NCBI Taxonomy" id="67307"/>
    <lineage>
        <taxon>Bacteria</taxon>
        <taxon>Bacillati</taxon>
        <taxon>Actinomycetota</taxon>
        <taxon>Actinomycetes</taxon>
        <taxon>Kitasatosporales</taxon>
        <taxon>Streptomycetaceae</taxon>
        <taxon>Kitasatospora</taxon>
    </lineage>
</organism>
<feature type="compositionally biased region" description="Low complexity" evidence="1">
    <location>
        <begin position="12"/>
        <end position="21"/>
    </location>
</feature>
<proteinExistence type="predicted"/>
<reference evidence="2" key="2">
    <citation type="submission" date="2020-09" db="EMBL/GenBank/DDBJ databases">
        <authorList>
            <person name="Sun Q."/>
            <person name="Ohkuma M."/>
        </authorList>
    </citation>
    <scope>NUCLEOTIDE SEQUENCE</scope>
    <source>
        <strain evidence="2">JCM 4646</strain>
    </source>
</reference>
<evidence type="ECO:0000313" key="3">
    <source>
        <dbReference type="Proteomes" id="UP000617734"/>
    </source>
</evidence>
<protein>
    <submittedName>
        <fullName evidence="2">Uncharacterized protein</fullName>
    </submittedName>
</protein>
<dbReference type="EMBL" id="BNBO01000046">
    <property type="protein sequence ID" value="GHH80401.1"/>
    <property type="molecule type" value="Genomic_DNA"/>
</dbReference>
<dbReference type="GeneID" id="95356380"/>
<sequence>MTNEDPRPDRGTLPPARTATALADRPHDQALLVARRAAVCGELAEEWLRTLAGRHPWTETGTVLTDMAHAVGEVLGRYALTDQPAGQDETDRLGRPLDLYFSPAGCLLAPLTDHREPLSAPELATVMLLTGCARTALAMTAIAWERDLPALLAVMEFALDQAGPAAVRPDGE</sequence>
<keyword evidence="3" id="KW-1185">Reference proteome</keyword>